<proteinExistence type="predicted"/>
<sequence length="75" mass="7813">MPILPQPATISTPASTSRETVVTQGSAEITIRDLLGAGLSEVTSTILLFQALGTDVSGERKVSEGNLITGWISVE</sequence>
<evidence type="ECO:0000313" key="3">
    <source>
        <dbReference type="Proteomes" id="UP001501251"/>
    </source>
</evidence>
<evidence type="ECO:0000256" key="1">
    <source>
        <dbReference type="SAM" id="MobiDB-lite"/>
    </source>
</evidence>
<comment type="caution">
    <text evidence="2">The sequence shown here is derived from an EMBL/GenBank/DDBJ whole genome shotgun (WGS) entry which is preliminary data.</text>
</comment>
<feature type="region of interest" description="Disordered" evidence="1">
    <location>
        <begin position="1"/>
        <end position="22"/>
    </location>
</feature>
<reference evidence="3" key="1">
    <citation type="journal article" date="2019" name="Int. J. Syst. Evol. Microbiol.">
        <title>The Global Catalogue of Microorganisms (GCM) 10K type strain sequencing project: providing services to taxonomists for standard genome sequencing and annotation.</title>
        <authorList>
            <consortium name="The Broad Institute Genomics Platform"/>
            <consortium name="The Broad Institute Genome Sequencing Center for Infectious Disease"/>
            <person name="Wu L."/>
            <person name="Ma J."/>
        </authorList>
    </citation>
    <scope>NUCLEOTIDE SEQUENCE [LARGE SCALE GENOMIC DNA]</scope>
    <source>
        <strain evidence="3">JCM 17388</strain>
    </source>
</reference>
<name>A0ABP8AIW2_9ACTN</name>
<dbReference type="EMBL" id="BAABAQ010000002">
    <property type="protein sequence ID" value="GAA4184668.1"/>
    <property type="molecule type" value="Genomic_DNA"/>
</dbReference>
<feature type="compositionally biased region" description="Polar residues" evidence="1">
    <location>
        <begin position="8"/>
        <end position="22"/>
    </location>
</feature>
<dbReference type="Proteomes" id="UP001501251">
    <property type="component" value="Unassembled WGS sequence"/>
</dbReference>
<gene>
    <name evidence="2" type="ORF">GCM10022252_13910</name>
</gene>
<protein>
    <submittedName>
        <fullName evidence="2">Uncharacterized protein</fullName>
    </submittedName>
</protein>
<evidence type="ECO:0000313" key="2">
    <source>
        <dbReference type="EMBL" id="GAA4184668.1"/>
    </source>
</evidence>
<accession>A0ABP8AIW2</accession>
<organism evidence="2 3">
    <name type="scientific">Streptosporangium oxazolinicum</name>
    <dbReference type="NCBI Taxonomy" id="909287"/>
    <lineage>
        <taxon>Bacteria</taxon>
        <taxon>Bacillati</taxon>
        <taxon>Actinomycetota</taxon>
        <taxon>Actinomycetes</taxon>
        <taxon>Streptosporangiales</taxon>
        <taxon>Streptosporangiaceae</taxon>
        <taxon>Streptosporangium</taxon>
    </lineage>
</organism>
<keyword evidence="3" id="KW-1185">Reference proteome</keyword>